<feature type="chain" id="PRO_5015632342" evidence="1">
    <location>
        <begin position="31"/>
        <end position="252"/>
    </location>
</feature>
<proteinExistence type="predicted"/>
<dbReference type="EMBL" id="PUIV01000023">
    <property type="protein sequence ID" value="PWB93350.1"/>
    <property type="molecule type" value="Genomic_DNA"/>
</dbReference>
<sequence length="252" mass="27451">MGARPAILLVTKAVFLLALGALLAASAAAAGPRVQAADYDAFWLWAGVRGRAELAAAKTIYLHSGEIGPDHNGFVRMKAQGVTEPGPHKATLWLVYRVRSLDWPPQIVAQIRRRLEAWRAQPGPVAGVQIDFDAVTRGLQNYAAFLRALRRELPESCALGVTGLMDWASQAAPEDLNALAGSVDELVFQTYRGAQTVENIDAYLARLGRLRIPYRLGLAEGAEWSPPRALAQRPNFLGYVVFLRNRGASIAR</sequence>
<evidence type="ECO:0000313" key="3">
    <source>
        <dbReference type="Proteomes" id="UP000245137"/>
    </source>
</evidence>
<dbReference type="SUPFAM" id="SSF51445">
    <property type="entry name" value="(Trans)glycosidases"/>
    <property type="match status" value="1"/>
</dbReference>
<comment type="caution">
    <text evidence="2">The sequence shown here is derived from an EMBL/GenBank/DDBJ whole genome shotgun (WGS) entry which is preliminary data.</text>
</comment>
<keyword evidence="3" id="KW-1185">Reference proteome</keyword>
<dbReference type="InterPro" id="IPR021488">
    <property type="entry name" value="DUF3142"/>
</dbReference>
<dbReference type="Pfam" id="PF11340">
    <property type="entry name" value="DUF3142"/>
    <property type="match status" value="1"/>
</dbReference>
<protein>
    <submittedName>
        <fullName evidence="2">DUF3142 domain-containing protein</fullName>
    </submittedName>
</protein>
<evidence type="ECO:0000256" key="1">
    <source>
        <dbReference type="SAM" id="SignalP"/>
    </source>
</evidence>
<organism evidence="2 3">
    <name type="scientific">Methylosinus sporium</name>
    <dbReference type="NCBI Taxonomy" id="428"/>
    <lineage>
        <taxon>Bacteria</taxon>
        <taxon>Pseudomonadati</taxon>
        <taxon>Pseudomonadota</taxon>
        <taxon>Alphaproteobacteria</taxon>
        <taxon>Hyphomicrobiales</taxon>
        <taxon>Methylocystaceae</taxon>
        <taxon>Methylosinus</taxon>
    </lineage>
</organism>
<dbReference type="Proteomes" id="UP000245137">
    <property type="component" value="Unassembled WGS sequence"/>
</dbReference>
<dbReference type="InterPro" id="IPR017853">
    <property type="entry name" value="GH"/>
</dbReference>
<dbReference type="AlphaFoldDB" id="A0A2U1SP22"/>
<reference evidence="2 3" key="1">
    <citation type="journal article" date="2018" name="Appl. Microbiol. Biotechnol.">
        <title>Co-cultivation of the strictly anaerobic methanogen Methanosarcina barkeri with aerobic methanotrophs in an oxygen-limited membrane bioreactor.</title>
        <authorList>
            <person name="In 't Zandt M.H."/>
            <person name="van den Bosch T.J.M."/>
            <person name="Rijkers R."/>
            <person name="van Kessel M.A.H.J."/>
            <person name="Jetten M.S.M."/>
            <person name="Welte C.U."/>
        </authorList>
    </citation>
    <scope>NUCLEOTIDE SEQUENCE [LARGE SCALE GENOMIC DNA]</scope>
    <source>
        <strain evidence="2 3">DSM 17706</strain>
    </source>
</reference>
<accession>A0A2U1SP22</accession>
<dbReference type="OrthoDB" id="6987031at2"/>
<keyword evidence="1" id="KW-0732">Signal</keyword>
<evidence type="ECO:0000313" key="2">
    <source>
        <dbReference type="EMBL" id="PWB93350.1"/>
    </source>
</evidence>
<feature type="signal peptide" evidence="1">
    <location>
        <begin position="1"/>
        <end position="30"/>
    </location>
</feature>
<name>A0A2U1SP22_METSR</name>
<gene>
    <name evidence="2" type="ORF">C5689_13660</name>
</gene>